<dbReference type="Proteomes" id="UP000189337">
    <property type="component" value="Unassembled WGS sequence"/>
</dbReference>
<proteinExistence type="predicted"/>
<reference evidence="1 2" key="1">
    <citation type="submission" date="2017-01" db="EMBL/GenBank/DDBJ databases">
        <title>Comparative genomic analysis of Brazilian Leptospira santarosai.</title>
        <authorList>
            <person name="Moreno L.Z."/>
            <person name="Miraglia F."/>
            <person name="Kremer F.S."/>
            <person name="Eslabao M.R."/>
            <person name="Lilenbaum W."/>
            <person name="Dellagostin O.A."/>
            <person name="Moreno A.M."/>
        </authorList>
    </citation>
    <scope>NUCLEOTIDE SEQUENCE [LARGE SCALE GENOMIC DNA]</scope>
    <source>
        <strain evidence="1 2">M52/8-19</strain>
    </source>
</reference>
<evidence type="ECO:0000313" key="2">
    <source>
        <dbReference type="Proteomes" id="UP000189337"/>
    </source>
</evidence>
<dbReference type="EMBL" id="MTSU01000004">
    <property type="protein sequence ID" value="ONF93679.1"/>
    <property type="molecule type" value="Genomic_DNA"/>
</dbReference>
<evidence type="ECO:0000313" key="1">
    <source>
        <dbReference type="EMBL" id="ONF93679.1"/>
    </source>
</evidence>
<accession>A0AB73M583</accession>
<sequence length="60" mass="7189">MIPRNTLGEIYKNRSDKISVRKRRDMPFLLFFFCGFSNLFSRKISVRGVPTFHFYGKRNV</sequence>
<dbReference type="AlphaFoldDB" id="A0AB73M583"/>
<organism evidence="1 2">
    <name type="scientific">Leptospira santarosai</name>
    <dbReference type="NCBI Taxonomy" id="28183"/>
    <lineage>
        <taxon>Bacteria</taxon>
        <taxon>Pseudomonadati</taxon>
        <taxon>Spirochaetota</taxon>
        <taxon>Spirochaetia</taxon>
        <taxon>Leptospirales</taxon>
        <taxon>Leptospiraceae</taxon>
        <taxon>Leptospira</taxon>
    </lineage>
</organism>
<gene>
    <name evidence="1" type="ORF">BWD14_06350</name>
</gene>
<protein>
    <submittedName>
        <fullName evidence="1">Uncharacterized protein</fullName>
    </submittedName>
</protein>
<comment type="caution">
    <text evidence="1">The sequence shown here is derived from an EMBL/GenBank/DDBJ whole genome shotgun (WGS) entry which is preliminary data.</text>
</comment>
<dbReference type="RefSeq" id="WP_046944447.1">
    <property type="nucleotide sequence ID" value="NZ_CP028370.1"/>
</dbReference>
<name>A0AB73M583_9LEPT</name>